<evidence type="ECO:0000256" key="6">
    <source>
        <dbReference type="SAM" id="MobiDB-lite"/>
    </source>
</evidence>
<keyword evidence="3" id="KW-0805">Transcription regulation</keyword>
<dbReference type="GO" id="GO:0035267">
    <property type="term" value="C:NuA4 histone acetyltransferase complex"/>
    <property type="evidence" value="ECO:0007669"/>
    <property type="project" value="TreeGrafter"/>
</dbReference>
<dbReference type="Proteomes" id="UP000095280">
    <property type="component" value="Unplaced"/>
</dbReference>
<dbReference type="WBParaSite" id="maker-uti_cns_0006417-snap-gene-0.2-mRNA-1">
    <property type="protein sequence ID" value="maker-uti_cns_0006417-snap-gene-0.2-mRNA-1"/>
    <property type="gene ID" value="maker-uti_cns_0006417-snap-gene-0.2"/>
</dbReference>
<dbReference type="InterPro" id="IPR026541">
    <property type="entry name" value="MRG_dom"/>
</dbReference>
<evidence type="ECO:0000256" key="4">
    <source>
        <dbReference type="ARBA" id="ARBA00023163"/>
    </source>
</evidence>
<dbReference type="AlphaFoldDB" id="A0A1I8HI07"/>
<dbReference type="GO" id="GO:0005634">
    <property type="term" value="C:nucleus"/>
    <property type="evidence" value="ECO:0007669"/>
    <property type="project" value="UniProtKB-SubCell"/>
</dbReference>
<comment type="subcellular location">
    <subcellularLocation>
        <location evidence="1">Nucleus</location>
    </subcellularLocation>
</comment>
<feature type="domain" description="Chromo" evidence="7">
    <location>
        <begin position="12"/>
        <end position="65"/>
    </location>
</feature>
<evidence type="ECO:0000256" key="1">
    <source>
        <dbReference type="ARBA" id="ARBA00004123"/>
    </source>
</evidence>
<keyword evidence="8" id="KW-1185">Reference proteome</keyword>
<evidence type="ECO:0000256" key="2">
    <source>
        <dbReference type="ARBA" id="ARBA00022853"/>
    </source>
</evidence>
<dbReference type="PANTHER" id="PTHR10880">
    <property type="entry name" value="MORTALITY FACTOR 4-LIKE PROTEIN"/>
    <property type="match status" value="1"/>
</dbReference>
<dbReference type="PROSITE" id="PS51640">
    <property type="entry name" value="MRG"/>
    <property type="match status" value="1"/>
</dbReference>
<evidence type="ECO:0000256" key="3">
    <source>
        <dbReference type="ARBA" id="ARBA00023015"/>
    </source>
</evidence>
<proteinExistence type="predicted"/>
<keyword evidence="4" id="KW-0804">Transcription</keyword>
<dbReference type="InterPro" id="IPR038217">
    <property type="entry name" value="MRG_C_sf"/>
</dbReference>
<evidence type="ECO:0000259" key="7">
    <source>
        <dbReference type="SMART" id="SM00298"/>
    </source>
</evidence>
<name>A0A1I8HI07_9PLAT</name>
<dbReference type="InterPro" id="IPR000953">
    <property type="entry name" value="Chromo/chromo_shadow_dom"/>
</dbReference>
<accession>A0A1I8HI07</accession>
<feature type="compositionally biased region" description="Low complexity" evidence="6">
    <location>
        <begin position="164"/>
        <end position="178"/>
    </location>
</feature>
<reference evidence="9" key="1">
    <citation type="submission" date="2016-11" db="UniProtKB">
        <authorList>
            <consortium name="WormBaseParasite"/>
        </authorList>
    </citation>
    <scope>IDENTIFICATION</scope>
</reference>
<dbReference type="SMART" id="SM00298">
    <property type="entry name" value="CHROMO"/>
    <property type="match status" value="1"/>
</dbReference>
<evidence type="ECO:0000313" key="9">
    <source>
        <dbReference type="WBParaSite" id="maker-uti_cns_0006417-snap-gene-0.2-mRNA-1"/>
    </source>
</evidence>
<organism evidence="8 9">
    <name type="scientific">Macrostomum lignano</name>
    <dbReference type="NCBI Taxonomy" id="282301"/>
    <lineage>
        <taxon>Eukaryota</taxon>
        <taxon>Metazoa</taxon>
        <taxon>Spiralia</taxon>
        <taxon>Lophotrochozoa</taxon>
        <taxon>Platyhelminthes</taxon>
        <taxon>Rhabditophora</taxon>
        <taxon>Macrostomorpha</taxon>
        <taxon>Macrostomida</taxon>
        <taxon>Macrostomidae</taxon>
        <taxon>Macrostomum</taxon>
    </lineage>
</organism>
<dbReference type="InterPro" id="IPR016197">
    <property type="entry name" value="Chromo-like_dom_sf"/>
</dbReference>
<dbReference type="Gene3D" id="1.10.274.30">
    <property type="entry name" value="MRG domain"/>
    <property type="match status" value="1"/>
</dbReference>
<dbReference type="InterPro" id="IPR008676">
    <property type="entry name" value="MRG"/>
</dbReference>
<dbReference type="PANTHER" id="PTHR10880:SF48">
    <property type="entry name" value="MORTALITY FACTOR 4 LIKE 2"/>
    <property type="match status" value="1"/>
</dbReference>
<dbReference type="Pfam" id="PF11717">
    <property type="entry name" value="Tudor-knot"/>
    <property type="match status" value="1"/>
</dbReference>
<dbReference type="GO" id="GO:0006355">
    <property type="term" value="P:regulation of DNA-templated transcription"/>
    <property type="evidence" value="ECO:0007669"/>
    <property type="project" value="InterPro"/>
</dbReference>
<evidence type="ECO:0000256" key="5">
    <source>
        <dbReference type="ARBA" id="ARBA00023242"/>
    </source>
</evidence>
<keyword evidence="5" id="KW-0539">Nucleus</keyword>
<dbReference type="SUPFAM" id="SSF54160">
    <property type="entry name" value="Chromo domain-like"/>
    <property type="match status" value="1"/>
</dbReference>
<dbReference type="InterPro" id="IPR025995">
    <property type="entry name" value="Tudor-knot"/>
</dbReference>
<feature type="compositionally biased region" description="Pro residues" evidence="6">
    <location>
        <begin position="153"/>
        <end position="163"/>
    </location>
</feature>
<dbReference type="Gene3D" id="2.30.30.140">
    <property type="match status" value="1"/>
</dbReference>
<sequence length="944" mass="102256">EEKILCFHGPLLYEAKCLRVDFKDGQMKYFVHYQGWNKNWDEWVTEARMMKFNAVGLQKQKELKEAFSKPGGKKLRKAELQRQCYPMPESLRHLEERMPAASLTASASVSASTSAASAASELEPSAATAATDSLAIAAQPPVLHQIAERLPAAMPPSATPPLPSLLQQPTAEAQPAATSDTSAESRLRPAPLPLLRASLPLTERLRDWLADDQDLVLNQCKLLRLPVGPRATVLAIAGDYADFDPAAEQAGANDLATSRTTRREFSDGLVGLFNACLGCRLLYKFERPQYAALIRSQRSALPAGVYGAAHLLRLMACLPELLPLAALPAGPAGRLLDECQRFVAFLDERFDSYLSVDSYEVAPPDYQRLALIGVVSAHFGAADAILCRSEACLGATLGFTRPFLLATHIGLLHPGVNLGVARLQTEEHLDAVNAASGYGEHVARLQQVADGVWGVRVAAQAGLRLAVGRDVLPCGQEHPLVHAALLGEQNVDWHQAGEVEHIDVVLHGYLSMREVSGGEIGRLARQLVMAILLIGSLIIGDTGHGDGLVMGILVMEVILVMIKQRLHFLHLPFSVQRQQSGGGLHRGQRIQAQRLRRGQAEAVLIELNSEAAHWAPRLRNRPSICMPLPRWAGSQDSSWGVKPACADGVADRPPNMSARASTPEPPPTAGCCWGGCWGAGPPSPSCRFRWEISHAQITYKRVEAVAKQVHRVRLTGHGRSRRLLCNPAATASARHVNIQQVTNQRILRRNNADCWLGVLSVVGRNDFRTGIGGACGLGQGWRPARQAFALSGHAAVNKGRRWPVIDGGQAADVADQLAKEAGLQQRLLGQHNLLSGGRVSGQQSPIDVAAIAQVWIVSLLSSQTEHPLHQLLSVRRPLQKQFNHRGEQLQLHGGLLVGEAIQERLEQLVGVVDAFRVFADDPDHGGAGFGLVKGVQILAQSPNH</sequence>
<keyword evidence="2" id="KW-0156">Chromatin regulator</keyword>
<evidence type="ECO:0000313" key="8">
    <source>
        <dbReference type="Proteomes" id="UP000095280"/>
    </source>
</evidence>
<dbReference type="GO" id="GO:0006325">
    <property type="term" value="P:chromatin organization"/>
    <property type="evidence" value="ECO:0007669"/>
    <property type="project" value="UniProtKB-KW"/>
</dbReference>
<protein>
    <submittedName>
        <fullName evidence="9">MRG domain-containing protein</fullName>
    </submittedName>
</protein>
<dbReference type="CDD" id="cd18983">
    <property type="entry name" value="CBD_MSL3_like"/>
    <property type="match status" value="1"/>
</dbReference>
<feature type="region of interest" description="Disordered" evidence="6">
    <location>
        <begin position="153"/>
        <end position="187"/>
    </location>
</feature>
<dbReference type="Pfam" id="PF05712">
    <property type="entry name" value="MRG"/>
    <property type="match status" value="1"/>
</dbReference>